<dbReference type="Gene3D" id="1.20.120.80">
    <property type="entry name" value="Cytochrome c oxidase, subunit III, four-helix bundle"/>
    <property type="match status" value="1"/>
</dbReference>
<comment type="caution">
    <text evidence="9">The sequence shown here is derived from an EMBL/GenBank/DDBJ whole genome shotgun (WGS) entry which is preliminary data.</text>
</comment>
<evidence type="ECO:0000313" key="9">
    <source>
        <dbReference type="EMBL" id="MBB4020534.1"/>
    </source>
</evidence>
<accession>A0A840C476</accession>
<feature type="transmembrane region" description="Helical" evidence="7">
    <location>
        <begin position="132"/>
        <end position="154"/>
    </location>
</feature>
<evidence type="ECO:0000259" key="8">
    <source>
        <dbReference type="PROSITE" id="PS50253"/>
    </source>
</evidence>
<protein>
    <submittedName>
        <fullName evidence="9">Nitric oxide reductase NorE protein</fullName>
    </submittedName>
</protein>
<evidence type="ECO:0000256" key="6">
    <source>
        <dbReference type="RuleBase" id="RU003376"/>
    </source>
</evidence>
<keyword evidence="10" id="KW-1185">Reference proteome</keyword>
<dbReference type="PANTHER" id="PTHR11403">
    <property type="entry name" value="CYTOCHROME C OXIDASE SUBUNIT III"/>
    <property type="match status" value="1"/>
</dbReference>
<dbReference type="PROSITE" id="PS50253">
    <property type="entry name" value="COX3"/>
    <property type="match status" value="1"/>
</dbReference>
<evidence type="ECO:0000256" key="2">
    <source>
        <dbReference type="ARBA" id="ARBA00010581"/>
    </source>
</evidence>
<dbReference type="InterPro" id="IPR024791">
    <property type="entry name" value="Cyt_c/ubiquinol_Oxase_su3"/>
</dbReference>
<organism evidence="9 10">
    <name type="scientific">Actibacterium naphthalenivorans</name>
    <dbReference type="NCBI Taxonomy" id="1614693"/>
    <lineage>
        <taxon>Bacteria</taxon>
        <taxon>Pseudomonadati</taxon>
        <taxon>Pseudomonadota</taxon>
        <taxon>Alphaproteobacteria</taxon>
        <taxon>Rhodobacterales</taxon>
        <taxon>Roseobacteraceae</taxon>
        <taxon>Actibacterium</taxon>
    </lineage>
</organism>
<evidence type="ECO:0000256" key="7">
    <source>
        <dbReference type="SAM" id="Phobius"/>
    </source>
</evidence>
<dbReference type="Proteomes" id="UP000585681">
    <property type="component" value="Unassembled WGS sequence"/>
</dbReference>
<keyword evidence="3 6" id="KW-0812">Transmembrane</keyword>
<dbReference type="InterPro" id="IPR035973">
    <property type="entry name" value="Cyt_c_oxidase_su3-like_sf"/>
</dbReference>
<reference evidence="9" key="1">
    <citation type="submission" date="2020-08" db="EMBL/GenBank/DDBJ databases">
        <title>Genomic Encyclopedia of Type Strains, Phase IV (KMG-IV): sequencing the most valuable type-strain genomes for metagenomic binning, comparative biology and taxonomic classification.</title>
        <authorList>
            <person name="Goeker M."/>
        </authorList>
    </citation>
    <scope>NUCLEOTIDE SEQUENCE [LARGE SCALE GENOMIC DNA]</scope>
    <source>
        <strain evidence="9">DSM 105040</strain>
    </source>
</reference>
<dbReference type="InterPro" id="IPR013833">
    <property type="entry name" value="Cyt_c_oxidase_su3_a-hlx"/>
</dbReference>
<keyword evidence="5 7" id="KW-0472">Membrane</keyword>
<feature type="transmembrane region" description="Helical" evidence="7">
    <location>
        <begin position="64"/>
        <end position="82"/>
    </location>
</feature>
<evidence type="ECO:0000313" key="10">
    <source>
        <dbReference type="Proteomes" id="UP000585681"/>
    </source>
</evidence>
<gene>
    <name evidence="9" type="ORF">GGR17_000325</name>
</gene>
<comment type="subcellular location">
    <subcellularLocation>
        <location evidence="6">Cell membrane</location>
        <topology evidence="6">Multi-pass membrane protein</topology>
    </subcellularLocation>
    <subcellularLocation>
        <location evidence="1">Membrane</location>
        <topology evidence="1">Multi-pass membrane protein</topology>
    </subcellularLocation>
</comment>
<dbReference type="Pfam" id="PF00510">
    <property type="entry name" value="COX3"/>
    <property type="match status" value="1"/>
</dbReference>
<evidence type="ECO:0000256" key="4">
    <source>
        <dbReference type="ARBA" id="ARBA00022989"/>
    </source>
</evidence>
<evidence type="ECO:0000256" key="1">
    <source>
        <dbReference type="ARBA" id="ARBA00004141"/>
    </source>
</evidence>
<dbReference type="AlphaFoldDB" id="A0A840C476"/>
<feature type="transmembrane region" description="Helical" evidence="7">
    <location>
        <begin position="94"/>
        <end position="112"/>
    </location>
</feature>
<dbReference type="GO" id="GO:0019646">
    <property type="term" value="P:aerobic electron transport chain"/>
    <property type="evidence" value="ECO:0007669"/>
    <property type="project" value="InterPro"/>
</dbReference>
<feature type="domain" description="Heme-copper oxidase subunit III family profile" evidence="8">
    <location>
        <begin position="22"/>
        <end position="194"/>
    </location>
</feature>
<feature type="transmembrane region" description="Helical" evidence="7">
    <location>
        <begin position="174"/>
        <end position="193"/>
    </location>
</feature>
<dbReference type="EMBL" id="JACIEQ010000001">
    <property type="protein sequence ID" value="MBB4020534.1"/>
    <property type="molecule type" value="Genomic_DNA"/>
</dbReference>
<feature type="transmembrane region" description="Helical" evidence="7">
    <location>
        <begin position="22"/>
        <end position="44"/>
    </location>
</feature>
<dbReference type="InterPro" id="IPR000298">
    <property type="entry name" value="Cyt_c_oxidase-like_su3"/>
</dbReference>
<dbReference type="GO" id="GO:0004129">
    <property type="term" value="F:cytochrome-c oxidase activity"/>
    <property type="evidence" value="ECO:0007669"/>
    <property type="project" value="InterPro"/>
</dbReference>
<keyword evidence="4 7" id="KW-1133">Transmembrane helix</keyword>
<dbReference type="PANTHER" id="PTHR11403:SF6">
    <property type="entry name" value="NITRIC OXIDE REDUCTASE SUBUNIT E"/>
    <property type="match status" value="1"/>
</dbReference>
<sequence>MIAVPIKQPAERPAKHIPGEEGIWVLIFGDMVVFAIFFVTFLVYKAGNPAAYEADQALLNPHLGLLNTLLLLTSSLFMAQAVRLARLGAKEAPAMITATIVLGLGFVVVKAFEWGEKIRAGLTLTHSEFFTYYYMFTGIHLMHVLIGLGVLLWLRSSCKPSEQYPVATFEGCGVFWHLVDLLWVVLFALLYLMK</sequence>
<dbReference type="RefSeq" id="WP_207642696.1">
    <property type="nucleotide sequence ID" value="NZ_JACIEQ010000001.1"/>
</dbReference>
<proteinExistence type="inferred from homology"/>
<dbReference type="GO" id="GO:0005886">
    <property type="term" value="C:plasma membrane"/>
    <property type="evidence" value="ECO:0007669"/>
    <property type="project" value="UniProtKB-SubCell"/>
</dbReference>
<name>A0A840C476_9RHOB</name>
<comment type="similarity">
    <text evidence="2 6">Belongs to the cytochrome c oxidase subunit 3 family.</text>
</comment>
<dbReference type="SUPFAM" id="SSF81452">
    <property type="entry name" value="Cytochrome c oxidase subunit III-like"/>
    <property type="match status" value="1"/>
</dbReference>
<evidence type="ECO:0000256" key="3">
    <source>
        <dbReference type="ARBA" id="ARBA00022692"/>
    </source>
</evidence>
<evidence type="ECO:0000256" key="5">
    <source>
        <dbReference type="ARBA" id="ARBA00023136"/>
    </source>
</evidence>